<dbReference type="CDD" id="cd00090">
    <property type="entry name" value="HTH_ARSR"/>
    <property type="match status" value="1"/>
</dbReference>
<dbReference type="AlphaFoldDB" id="A0A1I4WHV9"/>
<feature type="domain" description="HTH arsR-type" evidence="4">
    <location>
        <begin position="1"/>
        <end position="95"/>
    </location>
</feature>
<evidence type="ECO:0000259" key="4">
    <source>
        <dbReference type="PROSITE" id="PS50987"/>
    </source>
</evidence>
<sequence length="110" mass="11729">METKTAVTLLAALAQETRLAIFRHLVVLGPQGLNACKIGEALAIPPATLSFHLKELAHAGLIKARQEGRFIFYSARFEAMGELLAFLAHDCCGGRECGLPASSECKEGGC</sequence>
<dbReference type="PRINTS" id="PR00778">
    <property type="entry name" value="HTHARSR"/>
</dbReference>
<dbReference type="OrthoDB" id="5297460at2"/>
<evidence type="ECO:0000256" key="2">
    <source>
        <dbReference type="ARBA" id="ARBA00023125"/>
    </source>
</evidence>
<dbReference type="Pfam" id="PF12840">
    <property type="entry name" value="HTH_20"/>
    <property type="match status" value="1"/>
</dbReference>
<dbReference type="EMBL" id="FOVE01000003">
    <property type="protein sequence ID" value="SFN13381.1"/>
    <property type="molecule type" value="Genomic_DNA"/>
</dbReference>
<dbReference type="STRING" id="83765.SAMN05660284_00631"/>
<dbReference type="SUPFAM" id="SSF46785">
    <property type="entry name" value="Winged helix' DNA-binding domain"/>
    <property type="match status" value="1"/>
</dbReference>
<reference evidence="6" key="1">
    <citation type="submission" date="2016-10" db="EMBL/GenBank/DDBJ databases">
        <authorList>
            <person name="Varghese N."/>
            <person name="Submissions S."/>
        </authorList>
    </citation>
    <scope>NUCLEOTIDE SEQUENCE [LARGE SCALE GENOMIC DNA]</scope>
    <source>
        <strain evidence="6">DSM 6150</strain>
    </source>
</reference>
<keyword evidence="1" id="KW-0805">Transcription regulation</keyword>
<dbReference type="RefSeq" id="WP_091191259.1">
    <property type="nucleotide sequence ID" value="NZ_FOVE01000003.1"/>
</dbReference>
<dbReference type="InterPro" id="IPR036390">
    <property type="entry name" value="WH_DNA-bd_sf"/>
</dbReference>
<dbReference type="InterPro" id="IPR051011">
    <property type="entry name" value="Metal_resp_trans_reg"/>
</dbReference>
<dbReference type="PANTHER" id="PTHR43132">
    <property type="entry name" value="ARSENICAL RESISTANCE OPERON REPRESSOR ARSR-RELATED"/>
    <property type="match status" value="1"/>
</dbReference>
<evidence type="ECO:0000313" key="6">
    <source>
        <dbReference type="Proteomes" id="UP000242869"/>
    </source>
</evidence>
<dbReference type="Proteomes" id="UP000242869">
    <property type="component" value="Unassembled WGS sequence"/>
</dbReference>
<dbReference type="Gene3D" id="1.10.10.10">
    <property type="entry name" value="Winged helix-like DNA-binding domain superfamily/Winged helix DNA-binding domain"/>
    <property type="match status" value="1"/>
</dbReference>
<evidence type="ECO:0000256" key="3">
    <source>
        <dbReference type="ARBA" id="ARBA00023163"/>
    </source>
</evidence>
<keyword evidence="2 5" id="KW-0238">DNA-binding</keyword>
<dbReference type="InterPro" id="IPR036388">
    <property type="entry name" value="WH-like_DNA-bd_sf"/>
</dbReference>
<dbReference type="GO" id="GO:0003677">
    <property type="term" value="F:DNA binding"/>
    <property type="evidence" value="ECO:0007669"/>
    <property type="project" value="UniProtKB-KW"/>
</dbReference>
<organism evidence="5 6">
    <name type="scientific">Formivibrio citricus</name>
    <dbReference type="NCBI Taxonomy" id="83765"/>
    <lineage>
        <taxon>Bacteria</taxon>
        <taxon>Pseudomonadati</taxon>
        <taxon>Pseudomonadota</taxon>
        <taxon>Betaproteobacteria</taxon>
        <taxon>Neisseriales</taxon>
        <taxon>Chitinibacteraceae</taxon>
        <taxon>Formivibrio</taxon>
    </lineage>
</organism>
<dbReference type="NCBIfam" id="NF033788">
    <property type="entry name" value="HTH_metalloreg"/>
    <property type="match status" value="1"/>
</dbReference>
<dbReference type="InterPro" id="IPR011991">
    <property type="entry name" value="ArsR-like_HTH"/>
</dbReference>
<dbReference type="PROSITE" id="PS50987">
    <property type="entry name" value="HTH_ARSR_2"/>
    <property type="match status" value="1"/>
</dbReference>
<evidence type="ECO:0000256" key="1">
    <source>
        <dbReference type="ARBA" id="ARBA00023015"/>
    </source>
</evidence>
<dbReference type="InterPro" id="IPR001845">
    <property type="entry name" value="HTH_ArsR_DNA-bd_dom"/>
</dbReference>
<keyword evidence="6" id="KW-1185">Reference proteome</keyword>
<dbReference type="SMART" id="SM00418">
    <property type="entry name" value="HTH_ARSR"/>
    <property type="match status" value="1"/>
</dbReference>
<evidence type="ECO:0000313" key="5">
    <source>
        <dbReference type="EMBL" id="SFN13381.1"/>
    </source>
</evidence>
<dbReference type="GO" id="GO:0003700">
    <property type="term" value="F:DNA-binding transcription factor activity"/>
    <property type="evidence" value="ECO:0007669"/>
    <property type="project" value="InterPro"/>
</dbReference>
<proteinExistence type="predicted"/>
<protein>
    <submittedName>
        <fullName evidence="5">DNA-binding transcriptional regulator, ArsR family</fullName>
    </submittedName>
</protein>
<accession>A0A1I4WHV9</accession>
<gene>
    <name evidence="5" type="ORF">SAMN05660284_00631</name>
</gene>
<name>A0A1I4WHV9_9NEIS</name>
<dbReference type="PANTHER" id="PTHR43132:SF2">
    <property type="entry name" value="ARSENICAL RESISTANCE OPERON REPRESSOR ARSR-RELATED"/>
    <property type="match status" value="1"/>
</dbReference>
<keyword evidence="3" id="KW-0804">Transcription</keyword>